<dbReference type="GO" id="GO:0008757">
    <property type="term" value="F:S-adenosylmethionine-dependent methyltransferase activity"/>
    <property type="evidence" value="ECO:0007669"/>
    <property type="project" value="InterPro"/>
</dbReference>
<accession>A0A844QHR6</accession>
<dbReference type="CDD" id="cd02440">
    <property type="entry name" value="AdoMet_MTases"/>
    <property type="match status" value="1"/>
</dbReference>
<comment type="caution">
    <text evidence="2">The sequence shown here is derived from an EMBL/GenBank/DDBJ whole genome shotgun (WGS) entry which is preliminary data.</text>
</comment>
<keyword evidence="3" id="KW-1185">Reference proteome</keyword>
<sequence>MAEDWNDYADGWDDSSDVRLYADRAFASLVSTVDIRAPVWKSKRVLDFGCGTGLLAEKVAPYVGGLIAVDTSDKMIAVLERKKLDRVSALCGDIFDDALRARIGPSGFDLIYASSVCGFLPDYEKTVVSLARLLKPGGRFVQWDWLASGDDGTGLTMGRIERALGKAGLQSVQAGRAFSMAANGTDLPVLIGVGTTRSRSSLD</sequence>
<feature type="domain" description="Methyltransferase type 11" evidence="1">
    <location>
        <begin position="46"/>
        <end position="141"/>
    </location>
</feature>
<protein>
    <submittedName>
        <fullName evidence="2">Methyltransferase domain-containing protein</fullName>
    </submittedName>
</protein>
<proteinExistence type="predicted"/>
<dbReference type="SUPFAM" id="SSF53335">
    <property type="entry name" value="S-adenosyl-L-methionine-dependent methyltransferases"/>
    <property type="match status" value="1"/>
</dbReference>
<dbReference type="EMBL" id="WPHG01000002">
    <property type="protein sequence ID" value="MVA97269.1"/>
    <property type="molecule type" value="Genomic_DNA"/>
</dbReference>
<evidence type="ECO:0000259" key="1">
    <source>
        <dbReference type="Pfam" id="PF08241"/>
    </source>
</evidence>
<reference evidence="2 3" key="1">
    <citation type="submission" date="2019-12" db="EMBL/GenBank/DDBJ databases">
        <title>Nitratireductor arenosus sp. nov., Isolated from sea sand, Jeju island, South Korea.</title>
        <authorList>
            <person name="Kim W."/>
        </authorList>
    </citation>
    <scope>NUCLEOTIDE SEQUENCE [LARGE SCALE GENOMIC DNA]</scope>
    <source>
        <strain evidence="2 3">CAU 1489</strain>
    </source>
</reference>
<keyword evidence="2" id="KW-0808">Transferase</keyword>
<organism evidence="2 3">
    <name type="scientific">Nitratireductor arenosus</name>
    <dbReference type="NCBI Taxonomy" id="2682096"/>
    <lineage>
        <taxon>Bacteria</taxon>
        <taxon>Pseudomonadati</taxon>
        <taxon>Pseudomonadota</taxon>
        <taxon>Alphaproteobacteria</taxon>
        <taxon>Hyphomicrobiales</taxon>
        <taxon>Phyllobacteriaceae</taxon>
        <taxon>Nitratireductor</taxon>
    </lineage>
</organism>
<dbReference type="Pfam" id="PF08241">
    <property type="entry name" value="Methyltransf_11"/>
    <property type="match status" value="1"/>
</dbReference>
<evidence type="ECO:0000313" key="3">
    <source>
        <dbReference type="Proteomes" id="UP000463224"/>
    </source>
</evidence>
<dbReference type="Proteomes" id="UP000463224">
    <property type="component" value="Unassembled WGS sequence"/>
</dbReference>
<dbReference type="InterPro" id="IPR029063">
    <property type="entry name" value="SAM-dependent_MTases_sf"/>
</dbReference>
<evidence type="ECO:0000313" key="2">
    <source>
        <dbReference type="EMBL" id="MVA97269.1"/>
    </source>
</evidence>
<dbReference type="RefSeq" id="WP_156712245.1">
    <property type="nucleotide sequence ID" value="NZ_WPHG01000002.1"/>
</dbReference>
<dbReference type="GO" id="GO:0032259">
    <property type="term" value="P:methylation"/>
    <property type="evidence" value="ECO:0007669"/>
    <property type="project" value="UniProtKB-KW"/>
</dbReference>
<dbReference type="PANTHER" id="PTHR43591">
    <property type="entry name" value="METHYLTRANSFERASE"/>
    <property type="match status" value="1"/>
</dbReference>
<name>A0A844QHR6_9HYPH</name>
<gene>
    <name evidence="2" type="ORF">GN330_08415</name>
</gene>
<dbReference type="AlphaFoldDB" id="A0A844QHR6"/>
<keyword evidence="2" id="KW-0489">Methyltransferase</keyword>
<dbReference type="Gene3D" id="3.40.50.150">
    <property type="entry name" value="Vaccinia Virus protein VP39"/>
    <property type="match status" value="1"/>
</dbReference>
<dbReference type="InterPro" id="IPR013216">
    <property type="entry name" value="Methyltransf_11"/>
</dbReference>